<dbReference type="GO" id="GO:0005881">
    <property type="term" value="C:cytoplasmic microtubule"/>
    <property type="evidence" value="ECO:0007669"/>
    <property type="project" value="TreeGrafter"/>
</dbReference>
<feature type="compositionally biased region" description="Basic and acidic residues" evidence="1">
    <location>
        <begin position="1497"/>
        <end position="1507"/>
    </location>
</feature>
<dbReference type="GO" id="GO:0005929">
    <property type="term" value="C:cilium"/>
    <property type="evidence" value="ECO:0007669"/>
    <property type="project" value="TreeGrafter"/>
</dbReference>
<evidence type="ECO:0000313" key="3">
    <source>
        <dbReference type="EMBL" id="KAK8375490.1"/>
    </source>
</evidence>
<dbReference type="InterPro" id="IPR011989">
    <property type="entry name" value="ARM-like"/>
</dbReference>
<feature type="compositionally biased region" description="Basic and acidic residues" evidence="1">
    <location>
        <begin position="1279"/>
        <end position="1307"/>
    </location>
</feature>
<evidence type="ECO:0000313" key="4">
    <source>
        <dbReference type="Proteomes" id="UP001487740"/>
    </source>
</evidence>
<feature type="compositionally biased region" description="Polar residues" evidence="1">
    <location>
        <begin position="1110"/>
        <end position="1136"/>
    </location>
</feature>
<sequence length="1787" mass="195831">MATFENFPTPNDTYEVLLPLACTPPPQPAHESPCAPASPTMGCPASLPVPASPPRSVNSRPSYSDYLASFRAASRCADAPIILEPPSVRPTSASPDYSCLPKDKIHFILSLKEALKRHGTVPDSFNKLGFFEEVHKLLADEVWQIRNEATLLILDLLPYLGPDLDACMAIVLPHLVPNLGDSRQLLRRSSLRLLKAYAAISRDPEGLVDDIITYGVSHRSRRMVAQVMVSLEHLLREEILRGVDLAPLARALLAKLHDAELQPAALLPLLALRGLVGDATFTTYLSHLSADSREKLDRLVVEGEPPPDDDMDVVVVSRSFPRRSTPRPVALPDKEYGVVDAATMNKIRHSEDWKTRADGCEELRGVVKGLEDPAPLLPHLPHFLQLLDSLFDDNNFRISLTVLDIFRLLLDLLDKATLLDHLRQLVHAVRKHVGDSKVVVRIENMRVFRRLLQAASPAAVVPILCDALSSHRSSRVREDSLNLIIYALMTFPSYEFDLRRLAERVSVSIADPKRRVRHAALECLAAIAQFLGPAKLGPLMAAVDRVEEEEEAPGALEAVQARLARRQLPKVSPDGLIEFSLVVPAPGRHSSLARVKGADVDWVMAGAGGGASGSQGVGWPSSLSASFTASDSYVNTLAFTHPQSSPTQRPRHVRLEESLHRKRSISDVTLDKTVSVVQRGAWWVPYLLVRQPGGARNLAINVAAACVLRGRPPQVCTCTSHLSVAHNLLVAECRRSSPLSPRPRVQALSPALTHGVSTAHSATGRRGAAGSPGSTSALRRPISPIPDSPLLLGARLSPGPSPGRSRSLPGLQAVSRGAAHAVIRRERSLSSVTAVFPPPTAHVPSVEGSRAPWSGRGTHQEENGMYRMLQGAPHWDASAKKMWSPGPPASREPIRLPFLDVTPTTVLQRLRDAPDAHHVHAHAEEDRGLALWTTDTIDLNRTAPSDLAGGYRGVYLGRLRQETAVPSSSSTPYPRGSNVVEKGYSLLPNKYGAGGGGGAVGLGSARGGERPASRSPSMPRRINALAPLDQGEGLMVSRAPSTRSIIPPLSAVSRRSHVHDLRHHPNHPDDFDEEDDDVKSDFYDDDEGEDAASEEEVEEEEHVERDNMLLESQISRPKSSATTRDSGISVFSSSNDGETHTENGKGVAAYGKERSRSRYSKETASPSPHPSSPAYSLSSGDEHGRSSFDGAQVGRRRKGADATSPSRHSLPNDALLSSGLGVVGKGVGGGGGRSRTTQPNDKDFRNFDYESDFETDEEDIKLANTTLTKMKLLRKKQENMREIDRRRQDRETRRAQEERVKKYRQLEMQHSQNSLQPSSADSGDSKLAVHPNLSYRGRDASARRTYRRSPRHSPTPSPTPLARIPKSKSHNANLSKSLGKASEKRHRSLERNINTQVNGVHPRETFRTPQLVKRGHPPVSFGGGGGGGGQLSNSLGNNRRYAKRPPDRGEVRVEAHHPRPTGQARTPRDRRTNLTPPHRSAPVTAAAVHRVTPKTRNLQDNRTESRTPDYPTTPMETAGLRIAKPASSCFKQNLEPFASPPDALRIANERLNSNDWEGQVEGIEMLVRLVHHHPNTVLGNLRNINMSLMKQAKNLRSQVSRAAIQAFTCFFDTLRRNMEGDAEKIAAILLNRTVDTNKFLQLDSNHALDAMLENITPSRAIPAILQEGLGHRNPAVRTNVARLLAYEVERLGPSRVLSGQKDITDRVLPAAAKLAQEGSLETRQYAKQIFHPLIQQGQFDAILKKYVPANDIRNLQKLLDNLSNEGRTVHDSARTKFATGSRYTRTM</sequence>
<name>A0AAW0SJE6_SCYPA</name>
<feature type="compositionally biased region" description="Polar residues" evidence="1">
    <location>
        <begin position="1308"/>
        <end position="1322"/>
    </location>
</feature>
<feature type="region of interest" description="Disordered" evidence="1">
    <location>
        <begin position="1279"/>
        <end position="1387"/>
    </location>
</feature>
<dbReference type="PANTHER" id="PTHR21567:SF87">
    <property type="entry name" value="CRESCERIN-LIKE PROTEIN CHE-12"/>
    <property type="match status" value="1"/>
</dbReference>
<feature type="compositionally biased region" description="Gly residues" evidence="1">
    <location>
        <begin position="1421"/>
        <end position="1430"/>
    </location>
</feature>
<dbReference type="Proteomes" id="UP001487740">
    <property type="component" value="Unassembled WGS sequence"/>
</dbReference>
<dbReference type="Pfam" id="PF12348">
    <property type="entry name" value="CLASP_N"/>
    <property type="match status" value="1"/>
</dbReference>
<dbReference type="GO" id="GO:0000226">
    <property type="term" value="P:microtubule cytoskeleton organization"/>
    <property type="evidence" value="ECO:0007669"/>
    <property type="project" value="TreeGrafter"/>
</dbReference>
<comment type="caution">
    <text evidence="3">The sequence shown here is derived from an EMBL/GenBank/DDBJ whole genome shotgun (WGS) entry which is preliminary data.</text>
</comment>
<feature type="domain" description="TOG" evidence="2">
    <location>
        <begin position="79"/>
        <end position="307"/>
    </location>
</feature>
<accession>A0AAW0SJE6</accession>
<protein>
    <recommendedName>
        <fullName evidence="2">TOG domain-containing protein</fullName>
    </recommendedName>
</protein>
<feature type="domain" description="TOG" evidence="2">
    <location>
        <begin position="1536"/>
        <end position="1768"/>
    </location>
</feature>
<feature type="compositionally biased region" description="Acidic residues" evidence="1">
    <location>
        <begin position="1070"/>
        <end position="1101"/>
    </location>
</feature>
<evidence type="ECO:0000256" key="1">
    <source>
        <dbReference type="SAM" id="MobiDB-lite"/>
    </source>
</evidence>
<dbReference type="SUPFAM" id="SSF48371">
    <property type="entry name" value="ARM repeat"/>
    <property type="match status" value="2"/>
</dbReference>
<organism evidence="3 4">
    <name type="scientific">Scylla paramamosain</name>
    <name type="common">Mud crab</name>
    <dbReference type="NCBI Taxonomy" id="85552"/>
    <lineage>
        <taxon>Eukaryota</taxon>
        <taxon>Metazoa</taxon>
        <taxon>Ecdysozoa</taxon>
        <taxon>Arthropoda</taxon>
        <taxon>Crustacea</taxon>
        <taxon>Multicrustacea</taxon>
        <taxon>Malacostraca</taxon>
        <taxon>Eumalacostraca</taxon>
        <taxon>Eucarida</taxon>
        <taxon>Decapoda</taxon>
        <taxon>Pleocyemata</taxon>
        <taxon>Brachyura</taxon>
        <taxon>Eubrachyura</taxon>
        <taxon>Portunoidea</taxon>
        <taxon>Portunidae</taxon>
        <taxon>Portuninae</taxon>
        <taxon>Scylla</taxon>
    </lineage>
</organism>
<feature type="region of interest" description="Disordered" evidence="1">
    <location>
        <begin position="1412"/>
        <end position="1515"/>
    </location>
</feature>
<dbReference type="InterPro" id="IPR016024">
    <property type="entry name" value="ARM-type_fold"/>
</dbReference>
<keyword evidence="4" id="KW-1185">Reference proteome</keyword>
<feature type="compositionally biased region" description="Basic and acidic residues" evidence="1">
    <location>
        <begin position="1444"/>
        <end position="1457"/>
    </location>
</feature>
<feature type="compositionally biased region" description="Basic and acidic residues" evidence="1">
    <location>
        <begin position="1151"/>
        <end position="1161"/>
    </location>
</feature>
<feature type="compositionally biased region" description="Basic residues" evidence="1">
    <location>
        <begin position="1056"/>
        <end position="1065"/>
    </location>
</feature>
<dbReference type="SMART" id="SM01349">
    <property type="entry name" value="TOG"/>
    <property type="match status" value="3"/>
</dbReference>
<reference evidence="3 4" key="1">
    <citation type="submission" date="2023-03" db="EMBL/GenBank/DDBJ databases">
        <title>High-quality genome of Scylla paramamosain provides insights in environmental adaptation.</title>
        <authorList>
            <person name="Zhang L."/>
        </authorList>
    </citation>
    <scope>NUCLEOTIDE SEQUENCE [LARGE SCALE GENOMIC DNA]</scope>
    <source>
        <strain evidence="3">LZ_2023a</strain>
        <tissue evidence="3">Muscle</tissue>
    </source>
</reference>
<feature type="region of interest" description="Disordered" evidence="1">
    <location>
        <begin position="1056"/>
        <end position="1247"/>
    </location>
</feature>
<feature type="region of interest" description="Disordered" evidence="1">
    <location>
        <begin position="1002"/>
        <end position="1021"/>
    </location>
</feature>
<dbReference type="InterPro" id="IPR024395">
    <property type="entry name" value="CLASP_N_dom"/>
</dbReference>
<dbReference type="EMBL" id="JARAKH010000049">
    <property type="protein sequence ID" value="KAK8375490.1"/>
    <property type="molecule type" value="Genomic_DNA"/>
</dbReference>
<evidence type="ECO:0000259" key="2">
    <source>
        <dbReference type="SMART" id="SM01349"/>
    </source>
</evidence>
<feature type="region of interest" description="Disordered" evidence="1">
    <location>
        <begin position="751"/>
        <end position="810"/>
    </location>
</feature>
<proteinExistence type="predicted"/>
<dbReference type="InterPro" id="IPR034085">
    <property type="entry name" value="TOG"/>
</dbReference>
<dbReference type="Gene3D" id="1.25.10.10">
    <property type="entry name" value="Leucine-rich Repeat Variant"/>
    <property type="match status" value="3"/>
</dbReference>
<feature type="compositionally biased region" description="Low complexity" evidence="1">
    <location>
        <begin position="788"/>
        <end position="810"/>
    </location>
</feature>
<dbReference type="GO" id="GO:0008017">
    <property type="term" value="F:microtubule binding"/>
    <property type="evidence" value="ECO:0007669"/>
    <property type="project" value="TreeGrafter"/>
</dbReference>
<feature type="domain" description="TOG" evidence="2">
    <location>
        <begin position="328"/>
        <end position="558"/>
    </location>
</feature>
<gene>
    <name evidence="3" type="ORF">O3P69_008373</name>
</gene>
<dbReference type="PANTHER" id="PTHR21567">
    <property type="entry name" value="CLASP"/>
    <property type="match status" value="1"/>
</dbReference>
<feature type="compositionally biased region" description="Gly residues" evidence="1">
    <location>
        <begin position="1221"/>
        <end position="1233"/>
    </location>
</feature>